<dbReference type="Proteomes" id="UP000818323">
    <property type="component" value="Unassembled WGS sequence"/>
</dbReference>
<gene>
    <name evidence="1" type="ORF">GR303_08555</name>
</gene>
<keyword evidence="2" id="KW-1185">Reference proteome</keyword>
<sequence>MRLIVTIVLTIERPGEDTVSLGRLVLHDMWPRSTEVIVRSPQVKKLEQASEFFLFLNPSPSPVLPARELSMKSAELRCPDPRLPR</sequence>
<organism evidence="1 2">
    <name type="scientific">Microvirga arsenatis</name>
    <dbReference type="NCBI Taxonomy" id="2692265"/>
    <lineage>
        <taxon>Bacteria</taxon>
        <taxon>Pseudomonadati</taxon>
        <taxon>Pseudomonadota</taxon>
        <taxon>Alphaproteobacteria</taxon>
        <taxon>Hyphomicrobiales</taxon>
        <taxon>Methylobacteriaceae</taxon>
        <taxon>Microvirga</taxon>
    </lineage>
</organism>
<accession>A0ABW9YW55</accession>
<evidence type="ECO:0000313" key="1">
    <source>
        <dbReference type="EMBL" id="NBJ24405.1"/>
    </source>
</evidence>
<evidence type="ECO:0000313" key="2">
    <source>
        <dbReference type="Proteomes" id="UP000818323"/>
    </source>
</evidence>
<dbReference type="RefSeq" id="WP_161722368.1">
    <property type="nucleotide sequence ID" value="NZ_JAAAXI010000004.1"/>
</dbReference>
<proteinExistence type="predicted"/>
<name>A0ABW9YW55_9HYPH</name>
<comment type="caution">
    <text evidence="1">The sequence shown here is derived from an EMBL/GenBank/DDBJ whole genome shotgun (WGS) entry which is preliminary data.</text>
</comment>
<dbReference type="EMBL" id="JAAAXJ010000003">
    <property type="protein sequence ID" value="NBJ24405.1"/>
    <property type="molecule type" value="Genomic_DNA"/>
</dbReference>
<protein>
    <recommendedName>
        <fullName evidence="3">DUF982 domain-containing protein</fullName>
    </recommendedName>
</protein>
<reference evidence="1 2" key="1">
    <citation type="submission" date="2020-01" db="EMBL/GenBank/DDBJ databases">
        <title>Microvirga sp. nov., an arsenate reduction bacterium isolated from Tibet hotspring sediments.</title>
        <authorList>
            <person name="Yuan C.-G."/>
        </authorList>
    </citation>
    <scope>NUCLEOTIDE SEQUENCE [LARGE SCALE GENOMIC DNA]</scope>
    <source>
        <strain evidence="1 2">SYSU G3D203</strain>
    </source>
</reference>
<evidence type="ECO:0008006" key="3">
    <source>
        <dbReference type="Google" id="ProtNLM"/>
    </source>
</evidence>